<dbReference type="GO" id="GO:0016491">
    <property type="term" value="F:oxidoreductase activity"/>
    <property type="evidence" value="ECO:0007669"/>
    <property type="project" value="UniProtKB-KW"/>
</dbReference>
<dbReference type="Proteomes" id="UP000217784">
    <property type="component" value="Unassembled WGS sequence"/>
</dbReference>
<dbReference type="InterPro" id="IPR000415">
    <property type="entry name" value="Nitroreductase-like"/>
</dbReference>
<accession>A0A2A2H6N3</accession>
<comment type="similarity">
    <text evidence="1">Belongs to the nitroreductase family.</text>
</comment>
<comment type="caution">
    <text evidence="4">The sequence shown here is derived from an EMBL/GenBank/DDBJ whole genome shotgun (WGS) entry which is preliminary data.</text>
</comment>
<dbReference type="OrthoDB" id="287850at2157"/>
<dbReference type="EMBL" id="LMVM01000012">
    <property type="protein sequence ID" value="PAV05047.1"/>
    <property type="molecule type" value="Genomic_DNA"/>
</dbReference>
<dbReference type="AlphaFoldDB" id="A0A2A2H6N3"/>
<dbReference type="Pfam" id="PF00881">
    <property type="entry name" value="Nitroreductase"/>
    <property type="match status" value="2"/>
</dbReference>
<keyword evidence="2" id="KW-0560">Oxidoreductase</keyword>
<dbReference type="InterPro" id="IPR029479">
    <property type="entry name" value="Nitroreductase"/>
</dbReference>
<dbReference type="PANTHER" id="PTHR43673">
    <property type="entry name" value="NAD(P)H NITROREDUCTASE YDGI-RELATED"/>
    <property type="match status" value="1"/>
</dbReference>
<evidence type="ECO:0000313" key="4">
    <source>
        <dbReference type="EMBL" id="PAV05047.1"/>
    </source>
</evidence>
<name>A0A2A2H6N3_METBR</name>
<dbReference type="Gene3D" id="3.40.109.10">
    <property type="entry name" value="NADH Oxidase"/>
    <property type="match status" value="1"/>
</dbReference>
<evidence type="ECO:0000256" key="2">
    <source>
        <dbReference type="ARBA" id="ARBA00023002"/>
    </source>
</evidence>
<protein>
    <submittedName>
        <fullName evidence="4">Nitroreductase</fullName>
    </submittedName>
</protein>
<proteinExistence type="inferred from homology"/>
<dbReference type="SUPFAM" id="SSF55469">
    <property type="entry name" value="FMN-dependent nitroreductase-like"/>
    <property type="match status" value="1"/>
</dbReference>
<keyword evidence="5" id="KW-1185">Reference proteome</keyword>
<evidence type="ECO:0000313" key="5">
    <source>
        <dbReference type="Proteomes" id="UP000217784"/>
    </source>
</evidence>
<evidence type="ECO:0000259" key="3">
    <source>
        <dbReference type="Pfam" id="PF00881"/>
    </source>
</evidence>
<dbReference type="PANTHER" id="PTHR43673:SF10">
    <property type="entry name" value="NADH DEHYDROGENASE_NAD(P)H NITROREDUCTASE XCC3605-RELATED"/>
    <property type="match status" value="1"/>
</dbReference>
<gene>
    <name evidence="4" type="ORF">ASJ80_12165</name>
</gene>
<sequence length="173" mass="19455">MDLYETIRNRRSIRKYKDREIDDDLIHEIIEAGIWAPSAGNLQSWEVVVVKDPEIKSQLAVACYIREFIAEAPVVLVICAHKRKSSAAYGERGQELYCIQDAACAAQNMLLMIHDLGLGACWNGSFNEESVSALLGIPNGVRPVTIITVGYPDEKPIPPPREDIEDFIHRETY</sequence>
<feature type="domain" description="Nitroreductase" evidence="3">
    <location>
        <begin position="7"/>
        <end position="63"/>
    </location>
</feature>
<reference evidence="4 5" key="1">
    <citation type="journal article" date="2017" name="BMC Genomics">
        <title>Genomic analysis of methanogenic archaea reveals a shift towards energy conservation.</title>
        <authorList>
            <person name="Gilmore S.P."/>
            <person name="Henske J.K."/>
            <person name="Sexton J.A."/>
            <person name="Solomon K.V."/>
            <person name="Seppala S."/>
            <person name="Yoo J.I."/>
            <person name="Huyett L.M."/>
            <person name="Pressman A."/>
            <person name="Cogan J.Z."/>
            <person name="Kivenson V."/>
            <person name="Peng X."/>
            <person name="Tan Y."/>
            <person name="Valentine D.L."/>
            <person name="O'Malley M.A."/>
        </authorList>
    </citation>
    <scope>NUCLEOTIDE SEQUENCE [LARGE SCALE GENOMIC DNA]</scope>
    <source>
        <strain evidence="4 5">M.o.H.</strain>
    </source>
</reference>
<organism evidence="4 5">
    <name type="scientific">Methanobacterium bryantii</name>
    <dbReference type="NCBI Taxonomy" id="2161"/>
    <lineage>
        <taxon>Archaea</taxon>
        <taxon>Methanobacteriati</taxon>
        <taxon>Methanobacteriota</taxon>
        <taxon>Methanomada group</taxon>
        <taxon>Methanobacteria</taxon>
        <taxon>Methanobacteriales</taxon>
        <taxon>Methanobacteriaceae</taxon>
        <taxon>Methanobacterium</taxon>
    </lineage>
</organism>
<feature type="domain" description="Nitroreductase" evidence="3">
    <location>
        <begin position="64"/>
        <end position="151"/>
    </location>
</feature>
<dbReference type="RefSeq" id="WP_069584220.1">
    <property type="nucleotide sequence ID" value="NZ_LMVM01000012.1"/>
</dbReference>
<evidence type="ECO:0000256" key="1">
    <source>
        <dbReference type="ARBA" id="ARBA00007118"/>
    </source>
</evidence>